<evidence type="ECO:0000256" key="1">
    <source>
        <dbReference type="SAM" id="Phobius"/>
    </source>
</evidence>
<dbReference type="AlphaFoldDB" id="A0A7C3ZJV9"/>
<keyword evidence="1" id="KW-0472">Membrane</keyword>
<feature type="transmembrane region" description="Helical" evidence="1">
    <location>
        <begin position="6"/>
        <end position="24"/>
    </location>
</feature>
<feature type="transmembrane region" description="Helical" evidence="1">
    <location>
        <begin position="36"/>
        <end position="57"/>
    </location>
</feature>
<name>A0A7C3ZJV9_9CYAN</name>
<dbReference type="PANTHER" id="PTHR37309">
    <property type="entry name" value="SLR0284 PROTEIN"/>
    <property type="match status" value="1"/>
</dbReference>
<gene>
    <name evidence="2" type="ORF">ENR15_02440</name>
</gene>
<accession>A0A7C3ZJV9</accession>
<dbReference type="PANTHER" id="PTHR37309:SF1">
    <property type="entry name" value="SLR0284 PROTEIN"/>
    <property type="match status" value="1"/>
</dbReference>
<keyword evidence="1" id="KW-1133">Transmembrane helix</keyword>
<dbReference type="InterPro" id="IPR007165">
    <property type="entry name" value="Phage_holin_4_2"/>
</dbReference>
<proteinExistence type="predicted"/>
<organism evidence="2">
    <name type="scientific">Planktothricoides sp. SpSt-374</name>
    <dbReference type="NCBI Taxonomy" id="2282167"/>
    <lineage>
        <taxon>Bacteria</taxon>
        <taxon>Bacillati</taxon>
        <taxon>Cyanobacteriota</taxon>
        <taxon>Cyanophyceae</taxon>
        <taxon>Oscillatoriophycideae</taxon>
        <taxon>Oscillatoriales</taxon>
        <taxon>Oscillatoriaceae</taxon>
        <taxon>Planktothricoides</taxon>
    </lineage>
</organism>
<dbReference type="Pfam" id="PF04020">
    <property type="entry name" value="Phage_holin_4_2"/>
    <property type="match status" value="1"/>
</dbReference>
<comment type="caution">
    <text evidence="2">The sequence shown here is derived from an EMBL/GenBank/DDBJ whole genome shotgun (WGS) entry which is preliminary data.</text>
</comment>
<keyword evidence="1" id="KW-0812">Transmembrane</keyword>
<protein>
    <submittedName>
        <fullName evidence="2">Phage holin family protein</fullName>
    </submittedName>
</protein>
<evidence type="ECO:0000313" key="2">
    <source>
        <dbReference type="EMBL" id="HGF99543.1"/>
    </source>
</evidence>
<sequence length="119" mass="12598">MDIVGIVVSVLVTAASLFLISKLPTGVEIDNLNKTLIAAAVFGLLNAFVRPILSAFISPAGLILSGSLVQLLLNMLIFGLAAWLVEGFRLRWGIWSALIGAIALVIINQVLYQVLGAVL</sequence>
<feature type="transmembrane region" description="Helical" evidence="1">
    <location>
        <begin position="92"/>
        <end position="112"/>
    </location>
</feature>
<reference evidence="2" key="1">
    <citation type="journal article" date="2020" name="mSystems">
        <title>Genome- and Community-Level Interaction Insights into Carbon Utilization and Element Cycling Functions of Hydrothermarchaeota in Hydrothermal Sediment.</title>
        <authorList>
            <person name="Zhou Z."/>
            <person name="Liu Y."/>
            <person name="Xu W."/>
            <person name="Pan J."/>
            <person name="Luo Z.H."/>
            <person name="Li M."/>
        </authorList>
    </citation>
    <scope>NUCLEOTIDE SEQUENCE [LARGE SCALE GENOMIC DNA]</scope>
    <source>
        <strain evidence="2">SpSt-374</strain>
    </source>
</reference>
<feature type="transmembrane region" description="Helical" evidence="1">
    <location>
        <begin position="63"/>
        <end position="85"/>
    </location>
</feature>
<dbReference type="EMBL" id="DSPX01000019">
    <property type="protein sequence ID" value="HGF99543.1"/>
    <property type="molecule type" value="Genomic_DNA"/>
</dbReference>